<name>A0A069PQ16_9BURK</name>
<gene>
    <name evidence="1" type="ORF">BG61_13725</name>
</gene>
<dbReference type="AlphaFoldDB" id="A0A069PQ16"/>
<dbReference type="EMBL" id="JFHC01000021">
    <property type="protein sequence ID" value="KDR41969.1"/>
    <property type="molecule type" value="Genomic_DNA"/>
</dbReference>
<keyword evidence="2" id="KW-1185">Reference proteome</keyword>
<comment type="caution">
    <text evidence="1">The sequence shown here is derived from an EMBL/GenBank/DDBJ whole genome shotgun (WGS) entry which is preliminary data.</text>
</comment>
<evidence type="ECO:0000313" key="2">
    <source>
        <dbReference type="Proteomes" id="UP000027466"/>
    </source>
</evidence>
<dbReference type="Proteomes" id="UP000027466">
    <property type="component" value="Unassembled WGS sequence"/>
</dbReference>
<reference evidence="1 2" key="1">
    <citation type="submission" date="2014-03" db="EMBL/GenBank/DDBJ databases">
        <title>Draft Genome Sequences of Four Burkholderia Strains.</title>
        <authorList>
            <person name="Liu X.Y."/>
            <person name="Li C.X."/>
            <person name="Xu J.H."/>
        </authorList>
    </citation>
    <scope>NUCLEOTIDE SEQUENCE [LARGE SCALE GENOMIC DNA]</scope>
    <source>
        <strain evidence="1 2">DSM 50014</strain>
    </source>
</reference>
<organism evidence="1 2">
    <name type="scientific">Caballeronia glathei</name>
    <dbReference type="NCBI Taxonomy" id="60547"/>
    <lineage>
        <taxon>Bacteria</taxon>
        <taxon>Pseudomonadati</taxon>
        <taxon>Pseudomonadota</taxon>
        <taxon>Betaproteobacteria</taxon>
        <taxon>Burkholderiales</taxon>
        <taxon>Burkholderiaceae</taxon>
        <taxon>Caballeronia</taxon>
    </lineage>
</organism>
<dbReference type="STRING" id="60547.GCA_000751215_06110"/>
<accession>A0A069PQ16</accession>
<sequence length="108" mass="11295">MLAALSGIGSGGFALGAEDAPLTLNLEAPSGGTVQLVYRERDGWSFGGAAVQPQRVATSLPAARATPDEGAEADKPLTVFIDGPTGYTYVWVADQGWKFVGKVTQRIR</sequence>
<evidence type="ECO:0000313" key="1">
    <source>
        <dbReference type="EMBL" id="KDR41969.1"/>
    </source>
</evidence>
<proteinExistence type="predicted"/>
<protein>
    <submittedName>
        <fullName evidence="1">Uncharacterized protein</fullName>
    </submittedName>
</protein>